<keyword evidence="1" id="KW-0732">Signal</keyword>
<evidence type="ECO:0000313" key="4">
    <source>
        <dbReference type="Proteomes" id="UP000238825"/>
    </source>
</evidence>
<dbReference type="EMBL" id="UFSZ01000001">
    <property type="protein sequence ID" value="SUV18248.1"/>
    <property type="molecule type" value="Genomic_DNA"/>
</dbReference>
<feature type="signal peptide" evidence="1">
    <location>
        <begin position="1"/>
        <end position="24"/>
    </location>
</feature>
<dbReference type="AlphaFoldDB" id="A0A2S0JY29"/>
<reference evidence="3 5" key="2">
    <citation type="submission" date="2018-06" db="EMBL/GenBank/DDBJ databases">
        <authorList>
            <consortium name="Pathogen Informatics"/>
            <person name="Doyle S."/>
        </authorList>
    </citation>
    <scope>NUCLEOTIDE SEQUENCE [LARGE SCALE GENOMIC DNA]</scope>
    <source>
        <strain evidence="3 5">NCTC10338</strain>
    </source>
</reference>
<accession>A0A2S0JY29</accession>
<evidence type="ECO:0000313" key="5">
    <source>
        <dbReference type="Proteomes" id="UP000255295"/>
    </source>
</evidence>
<dbReference type="Proteomes" id="UP000255295">
    <property type="component" value="Unassembled WGS sequence"/>
</dbReference>
<evidence type="ECO:0000313" key="2">
    <source>
        <dbReference type="EMBL" id="AVK95996.1"/>
    </source>
</evidence>
<dbReference type="EMBL" id="CP019980">
    <property type="protein sequence ID" value="AVK95996.1"/>
    <property type="molecule type" value="Genomic_DNA"/>
</dbReference>
<gene>
    <name evidence="2" type="ORF">LS41612_06925</name>
    <name evidence="3" type="ORF">NCTC10338_03371</name>
</gene>
<name>A0A2S0JY29_LYSSH</name>
<organism evidence="2 4">
    <name type="scientific">Lysinibacillus sphaericus</name>
    <name type="common">Bacillus sphaericus</name>
    <dbReference type="NCBI Taxonomy" id="1421"/>
    <lineage>
        <taxon>Bacteria</taxon>
        <taxon>Bacillati</taxon>
        <taxon>Bacillota</taxon>
        <taxon>Bacilli</taxon>
        <taxon>Bacillales</taxon>
        <taxon>Bacillaceae</taxon>
        <taxon>Lysinibacillus</taxon>
    </lineage>
</organism>
<protein>
    <submittedName>
        <fullName evidence="2">Uncharacterized protein</fullName>
    </submittedName>
</protein>
<sequence>MKKTLLATSMLSLLSLHAVSGASAEEPVDLTNAVDFTNSEDYTEYDNAPLVTLPNITPYASDMSGYEYIHSSSSRNNQLEFQHLAKNPSSATDSVSYSVAVTQSSSANVATSATFKSMVAEVGVSTQVELGTSTTKTLSITWSIPAKSNYLLRAGSSWVQASGTEKLWSAGKVISSKTVTGKWTYTSWSDKVKQ</sequence>
<proteinExistence type="predicted"/>
<feature type="chain" id="PRO_5030054883" evidence="1">
    <location>
        <begin position="25"/>
        <end position="194"/>
    </location>
</feature>
<dbReference type="Proteomes" id="UP000238825">
    <property type="component" value="Chromosome"/>
</dbReference>
<dbReference type="GeneID" id="48275931"/>
<evidence type="ECO:0000256" key="1">
    <source>
        <dbReference type="SAM" id="SignalP"/>
    </source>
</evidence>
<reference evidence="2 4" key="1">
    <citation type="submission" date="2017-03" db="EMBL/GenBank/DDBJ databases">
        <title>The whole genome sequencing and assembly of Lysinibacillus sphaericus DSM 28T strain.</title>
        <authorList>
            <person name="Lee Y.-J."/>
            <person name="Yi H."/>
            <person name="Bahn Y.-S."/>
            <person name="Kim J.F."/>
            <person name="Lee D.-W."/>
        </authorList>
    </citation>
    <scope>NUCLEOTIDE SEQUENCE [LARGE SCALE GENOMIC DNA]</scope>
    <source>
        <strain evidence="2 4">DSM 28</strain>
    </source>
</reference>
<dbReference type="RefSeq" id="WP_024363245.1">
    <property type="nucleotide sequence ID" value="NZ_BJNS01000036.1"/>
</dbReference>
<evidence type="ECO:0000313" key="3">
    <source>
        <dbReference type="EMBL" id="SUV18248.1"/>
    </source>
</evidence>